<name>A0A4P9ZXX3_9FUNG</name>
<dbReference type="PANTHER" id="PTHR13492:SF2">
    <property type="entry name" value="RING FINGER PROTEIN 37"/>
    <property type="match status" value="1"/>
</dbReference>
<evidence type="ECO:0000313" key="4">
    <source>
        <dbReference type="Proteomes" id="UP000268162"/>
    </source>
</evidence>
<dbReference type="AlphaFoldDB" id="A0A4P9ZXX3"/>
<evidence type="ECO:0000256" key="1">
    <source>
        <dbReference type="SAM" id="MobiDB-lite"/>
    </source>
</evidence>
<evidence type="ECO:0000313" key="3">
    <source>
        <dbReference type="EMBL" id="RKP37600.1"/>
    </source>
</evidence>
<evidence type="ECO:0000259" key="2">
    <source>
        <dbReference type="Pfam" id="PF19318"/>
    </source>
</evidence>
<gene>
    <name evidence="3" type="ORF">BJ085DRAFT_30280</name>
</gene>
<feature type="compositionally biased region" description="Basic and acidic residues" evidence="1">
    <location>
        <begin position="236"/>
        <end position="247"/>
    </location>
</feature>
<dbReference type="InterPro" id="IPR039847">
    <property type="entry name" value="Ubox5"/>
</dbReference>
<dbReference type="PANTHER" id="PTHR13492">
    <property type="entry name" value="RING FINGER PROTEIN 37"/>
    <property type="match status" value="1"/>
</dbReference>
<dbReference type="Proteomes" id="UP000268162">
    <property type="component" value="Unassembled WGS sequence"/>
</dbReference>
<accession>A0A4P9ZXX3</accession>
<reference evidence="4" key="1">
    <citation type="journal article" date="2018" name="Nat. Microbiol.">
        <title>Leveraging single-cell genomics to expand the fungal tree of life.</title>
        <authorList>
            <person name="Ahrendt S.R."/>
            <person name="Quandt C.A."/>
            <person name="Ciobanu D."/>
            <person name="Clum A."/>
            <person name="Salamov A."/>
            <person name="Andreopoulos B."/>
            <person name="Cheng J.F."/>
            <person name="Woyke T."/>
            <person name="Pelin A."/>
            <person name="Henrissat B."/>
            <person name="Reynolds N.K."/>
            <person name="Benny G.L."/>
            <person name="Smith M.E."/>
            <person name="James T.Y."/>
            <person name="Grigoriev I.V."/>
        </authorList>
    </citation>
    <scope>NUCLEOTIDE SEQUENCE [LARGE SCALE GENOMIC DNA]</scope>
    <source>
        <strain evidence="4">RSA 468</strain>
    </source>
</reference>
<keyword evidence="4" id="KW-1185">Reference proteome</keyword>
<dbReference type="GO" id="GO:0005634">
    <property type="term" value="C:nucleus"/>
    <property type="evidence" value="ECO:0007669"/>
    <property type="project" value="TreeGrafter"/>
</dbReference>
<feature type="domain" description="RING finger protein 37 N-terminal" evidence="2">
    <location>
        <begin position="5"/>
        <end position="78"/>
    </location>
</feature>
<proteinExistence type="predicted"/>
<sequence length="300" mass="33342">MHVVNLVQPNYLQAISCEPTPTRDGHEVENLLSPVPNSNHSDPLGYSNVMSKPVSFMAESFVKPPVKISLEFRAPIYLWGHRHHHHPYATKFGSQSLGPLHQPRPPVPMSLGTFNVPAPTNTNKQRILGLCSSKPIPDFDVRQQIAEIYPRGDQIQWYHFQREPRNLNRIARLDLYITSVHGPSLVALQSLQVWGLIDQPMTTTANSSPTGAGEEYVKSGESQSPSSSPTEPICNSHHDSPTPHHLINERTANPVEEVVPADFLDALTYEVVKNPQRLPSGNMCDYSTNILSAILSTRVS</sequence>
<dbReference type="EMBL" id="ML002472">
    <property type="protein sequence ID" value="RKP37600.1"/>
    <property type="molecule type" value="Genomic_DNA"/>
</dbReference>
<dbReference type="GO" id="GO:0034450">
    <property type="term" value="F:ubiquitin-ubiquitin ligase activity"/>
    <property type="evidence" value="ECO:0007669"/>
    <property type="project" value="TreeGrafter"/>
</dbReference>
<feature type="compositionally biased region" description="Low complexity" evidence="1">
    <location>
        <begin position="219"/>
        <end position="232"/>
    </location>
</feature>
<dbReference type="GO" id="GO:0031625">
    <property type="term" value="F:ubiquitin protein ligase binding"/>
    <property type="evidence" value="ECO:0007669"/>
    <property type="project" value="TreeGrafter"/>
</dbReference>
<dbReference type="STRING" id="215637.A0A4P9ZXX3"/>
<dbReference type="Pfam" id="PF19318">
    <property type="entry name" value="DUF5918"/>
    <property type="match status" value="1"/>
</dbReference>
<dbReference type="GO" id="GO:0000209">
    <property type="term" value="P:protein polyubiquitination"/>
    <property type="evidence" value="ECO:0007669"/>
    <property type="project" value="TreeGrafter"/>
</dbReference>
<dbReference type="InterPro" id="IPR045696">
    <property type="entry name" value="Ubox5_N"/>
</dbReference>
<feature type="region of interest" description="Disordered" evidence="1">
    <location>
        <begin position="204"/>
        <end position="247"/>
    </location>
</feature>
<organism evidence="3 4">
    <name type="scientific">Dimargaris cristalligena</name>
    <dbReference type="NCBI Taxonomy" id="215637"/>
    <lineage>
        <taxon>Eukaryota</taxon>
        <taxon>Fungi</taxon>
        <taxon>Fungi incertae sedis</taxon>
        <taxon>Zoopagomycota</taxon>
        <taxon>Kickxellomycotina</taxon>
        <taxon>Dimargaritomycetes</taxon>
        <taxon>Dimargaritales</taxon>
        <taxon>Dimargaritaceae</taxon>
        <taxon>Dimargaris</taxon>
    </lineage>
</organism>
<protein>
    <recommendedName>
        <fullName evidence="2">RING finger protein 37 N-terminal domain-containing protein</fullName>
    </recommendedName>
</protein>